<dbReference type="RefSeq" id="WP_052749425.1">
    <property type="nucleotide sequence ID" value="NZ_LAVS01000090.1"/>
</dbReference>
<dbReference type="InterPro" id="IPR036388">
    <property type="entry name" value="WH-like_DNA-bd_sf"/>
</dbReference>
<dbReference type="Pfam" id="PF04492">
    <property type="entry name" value="Phage_rep_O"/>
    <property type="match status" value="1"/>
</dbReference>
<proteinExistence type="predicted"/>
<dbReference type="InterPro" id="IPR006497">
    <property type="entry name" value="Phage_lambda_VrpO_N"/>
</dbReference>
<feature type="domain" description="Bacteriophage lambda Replication protein O N-terminal" evidence="2">
    <location>
        <begin position="22"/>
        <end position="118"/>
    </location>
</feature>
<evidence type="ECO:0000313" key="4">
    <source>
        <dbReference type="Proteomes" id="UP000276260"/>
    </source>
</evidence>
<gene>
    <name evidence="3" type="ORF">EIK76_00315</name>
</gene>
<dbReference type="Proteomes" id="UP000276260">
    <property type="component" value="Unassembled WGS sequence"/>
</dbReference>
<feature type="region of interest" description="Disordered" evidence="1">
    <location>
        <begin position="126"/>
        <end position="172"/>
    </location>
</feature>
<dbReference type="Gene3D" id="1.10.10.10">
    <property type="entry name" value="Winged helix-like DNA-binding domain superfamily/Winged helix DNA-binding domain"/>
    <property type="match status" value="1"/>
</dbReference>
<name>A0A3P3QNI6_9GAMM</name>
<evidence type="ECO:0000313" key="3">
    <source>
        <dbReference type="EMBL" id="RRJ22565.1"/>
    </source>
</evidence>
<sequence length="310" mass="34644">MSLATNVIEFSERRKPEGAVIADTDNGYTRTANEIQDRLCQLDLTGAQFQVLNVIIRITYGYNQKTNRITNTYVAELTGLSEKAVRLALAELQRRNIILLEKSGLMKLVGINKVISDWVVTTGKSEKQAEKGKQSRSICSAGDGTTVPQARYNGSGERRYNGSEESEQRFLEDGKTVPLERNCSSSTKDNTKNNLLKTTNKRQKDSSVSAVKPDLDFSCWPSEPSESVFRDWKTMRTAKKAPVTQTVINRLAKQIELAFANGMTVDDVLAECVSRGWTGFEYAWLRRPGSSVQSRFPHEFHGQNYEGGAL</sequence>
<evidence type="ECO:0000259" key="2">
    <source>
        <dbReference type="Pfam" id="PF04492"/>
    </source>
</evidence>
<dbReference type="EMBL" id="RRCF01000001">
    <property type="protein sequence ID" value="RRJ22565.1"/>
    <property type="molecule type" value="Genomic_DNA"/>
</dbReference>
<feature type="compositionally biased region" description="Basic and acidic residues" evidence="1">
    <location>
        <begin position="156"/>
        <end position="172"/>
    </location>
</feature>
<dbReference type="OrthoDB" id="6313655at2"/>
<dbReference type="AlphaFoldDB" id="A0A3P3QNI6"/>
<accession>A0A3P3QNI6</accession>
<dbReference type="NCBIfam" id="TIGR01610">
    <property type="entry name" value="phage_O_Nterm"/>
    <property type="match status" value="1"/>
</dbReference>
<protein>
    <recommendedName>
        <fullName evidence="2">Bacteriophage lambda Replication protein O N-terminal domain-containing protein</fullName>
    </recommendedName>
</protein>
<evidence type="ECO:0000256" key="1">
    <source>
        <dbReference type="SAM" id="MobiDB-lite"/>
    </source>
</evidence>
<organism evidence="3 4">
    <name type="scientific">Rheinheimera mesophila</name>
    <dbReference type="NCBI Taxonomy" id="1547515"/>
    <lineage>
        <taxon>Bacteria</taxon>
        <taxon>Pseudomonadati</taxon>
        <taxon>Pseudomonadota</taxon>
        <taxon>Gammaproteobacteria</taxon>
        <taxon>Chromatiales</taxon>
        <taxon>Chromatiaceae</taxon>
        <taxon>Rheinheimera</taxon>
    </lineage>
</organism>
<comment type="caution">
    <text evidence="3">The sequence shown here is derived from an EMBL/GenBank/DDBJ whole genome shotgun (WGS) entry which is preliminary data.</text>
</comment>
<keyword evidence="4" id="KW-1185">Reference proteome</keyword>
<dbReference type="GO" id="GO:0006260">
    <property type="term" value="P:DNA replication"/>
    <property type="evidence" value="ECO:0007669"/>
    <property type="project" value="InterPro"/>
</dbReference>
<reference evidence="3 4" key="1">
    <citation type="submission" date="2018-11" db="EMBL/GenBank/DDBJ databases">
        <title>Draft genome analysis of Rheinheimera mesophila isolated from an industrial waste site.</title>
        <authorList>
            <person name="Yu Q."/>
            <person name="Qi Y."/>
            <person name="Zhang H."/>
            <person name="Lu Y."/>
            <person name="Pu J."/>
        </authorList>
    </citation>
    <scope>NUCLEOTIDE SEQUENCE [LARGE SCALE GENOMIC DNA]</scope>
    <source>
        <strain evidence="3 4">IITR13</strain>
    </source>
</reference>